<dbReference type="GO" id="GO:0003677">
    <property type="term" value="F:DNA binding"/>
    <property type="evidence" value="ECO:0007669"/>
    <property type="project" value="UniProtKB-UniRule"/>
</dbReference>
<dbReference type="InterPro" id="IPR006612">
    <property type="entry name" value="THAP_Znf"/>
</dbReference>
<dbReference type="GO" id="GO:0008270">
    <property type="term" value="F:zinc ion binding"/>
    <property type="evidence" value="ECO:0007669"/>
    <property type="project" value="UniProtKB-KW"/>
</dbReference>
<proteinExistence type="predicted"/>
<reference evidence="7 8" key="1">
    <citation type="journal article" date="2021" name="BMC Biol.">
        <title>Horizontally acquired antibacterial genes associated with adaptive radiation of ladybird beetles.</title>
        <authorList>
            <person name="Li H.S."/>
            <person name="Tang X.F."/>
            <person name="Huang Y.H."/>
            <person name="Xu Z.Y."/>
            <person name="Chen M.L."/>
            <person name="Du X.Y."/>
            <person name="Qiu B.Y."/>
            <person name="Chen P.T."/>
            <person name="Zhang W."/>
            <person name="Slipinski A."/>
            <person name="Escalona H.E."/>
            <person name="Waterhouse R.M."/>
            <person name="Zwick A."/>
            <person name="Pang H."/>
        </authorList>
    </citation>
    <scope>NUCLEOTIDE SEQUENCE [LARGE SCALE GENOMIC DNA]</scope>
    <source>
        <strain evidence="7">SYSU2018</strain>
    </source>
</reference>
<dbReference type="AlphaFoldDB" id="A0ABD2MY22"/>
<feature type="domain" description="THAP-type" evidence="6">
    <location>
        <begin position="2"/>
        <end position="96"/>
    </location>
</feature>
<sequence length="177" mass="20776">MNPSYYKYCLVPQCKSTSIKTPNKLFIYVPNNKQMRKKWLKLARRDDAHSLSINSRMYFCEDHFDLPNDMENYMQYHVMGSVSQVRMKPGCIPKKFECQRDEKTQTSNAKNRTNISKKRKMIVPEECEKQLEESCSTEHLAEIVSGSSAWLSPRVGKRDILCLNFLMEVRLSYEDLS</sequence>
<protein>
    <recommendedName>
        <fullName evidence="6">THAP-type domain-containing protein</fullName>
    </recommendedName>
</protein>
<dbReference type="EMBL" id="JABFTP020000042">
    <property type="protein sequence ID" value="KAL3271349.1"/>
    <property type="molecule type" value="Genomic_DNA"/>
</dbReference>
<keyword evidence="1" id="KW-0479">Metal-binding</keyword>
<evidence type="ECO:0000313" key="8">
    <source>
        <dbReference type="Proteomes" id="UP001516400"/>
    </source>
</evidence>
<keyword evidence="4 5" id="KW-0238">DNA-binding</keyword>
<comment type="caution">
    <text evidence="7">The sequence shown here is derived from an EMBL/GenBank/DDBJ whole genome shotgun (WGS) entry which is preliminary data.</text>
</comment>
<evidence type="ECO:0000256" key="1">
    <source>
        <dbReference type="ARBA" id="ARBA00022723"/>
    </source>
</evidence>
<organism evidence="7 8">
    <name type="scientific">Cryptolaemus montrouzieri</name>
    <dbReference type="NCBI Taxonomy" id="559131"/>
    <lineage>
        <taxon>Eukaryota</taxon>
        <taxon>Metazoa</taxon>
        <taxon>Ecdysozoa</taxon>
        <taxon>Arthropoda</taxon>
        <taxon>Hexapoda</taxon>
        <taxon>Insecta</taxon>
        <taxon>Pterygota</taxon>
        <taxon>Neoptera</taxon>
        <taxon>Endopterygota</taxon>
        <taxon>Coleoptera</taxon>
        <taxon>Polyphaga</taxon>
        <taxon>Cucujiformia</taxon>
        <taxon>Coccinelloidea</taxon>
        <taxon>Coccinellidae</taxon>
        <taxon>Scymninae</taxon>
        <taxon>Scymnini</taxon>
        <taxon>Cryptolaemus</taxon>
    </lineage>
</organism>
<dbReference type="SUPFAM" id="SSF57716">
    <property type="entry name" value="Glucocorticoid receptor-like (DNA-binding domain)"/>
    <property type="match status" value="1"/>
</dbReference>
<dbReference type="Proteomes" id="UP001516400">
    <property type="component" value="Unassembled WGS sequence"/>
</dbReference>
<name>A0ABD2MY22_9CUCU</name>
<evidence type="ECO:0000256" key="2">
    <source>
        <dbReference type="ARBA" id="ARBA00022771"/>
    </source>
</evidence>
<evidence type="ECO:0000256" key="3">
    <source>
        <dbReference type="ARBA" id="ARBA00022833"/>
    </source>
</evidence>
<keyword evidence="2 5" id="KW-0863">Zinc-finger</keyword>
<evidence type="ECO:0000256" key="4">
    <source>
        <dbReference type="ARBA" id="ARBA00023125"/>
    </source>
</evidence>
<dbReference type="PROSITE" id="PS50950">
    <property type="entry name" value="ZF_THAP"/>
    <property type="match status" value="1"/>
</dbReference>
<gene>
    <name evidence="7" type="ORF">HHI36_021835</name>
</gene>
<dbReference type="Pfam" id="PF05485">
    <property type="entry name" value="THAP"/>
    <property type="match status" value="1"/>
</dbReference>
<accession>A0ABD2MY22</accession>
<evidence type="ECO:0000313" key="7">
    <source>
        <dbReference type="EMBL" id="KAL3271349.1"/>
    </source>
</evidence>
<evidence type="ECO:0000259" key="6">
    <source>
        <dbReference type="PROSITE" id="PS50950"/>
    </source>
</evidence>
<keyword evidence="8" id="KW-1185">Reference proteome</keyword>
<evidence type="ECO:0000256" key="5">
    <source>
        <dbReference type="PROSITE-ProRule" id="PRU00309"/>
    </source>
</evidence>
<dbReference type="SMART" id="SM00980">
    <property type="entry name" value="THAP"/>
    <property type="match status" value="1"/>
</dbReference>
<keyword evidence="3" id="KW-0862">Zinc</keyword>